<keyword evidence="5 7" id="KW-0131">Cell cycle</keyword>
<protein>
    <recommendedName>
        <fullName evidence="5 6">Cell division protein FtsZ</fullName>
    </recommendedName>
</protein>
<keyword evidence="4 5" id="KW-0717">Septation</keyword>
<dbReference type="RefSeq" id="WP_154620902.1">
    <property type="nucleotide sequence ID" value="NZ_VUNL01000008.1"/>
</dbReference>
<evidence type="ECO:0000256" key="1">
    <source>
        <dbReference type="ARBA" id="ARBA00009690"/>
    </source>
</evidence>
<dbReference type="InterPro" id="IPR020805">
    <property type="entry name" value="Cell_div_FtsZ_CS"/>
</dbReference>
<evidence type="ECO:0000256" key="5">
    <source>
        <dbReference type="HAMAP-Rule" id="MF_00909"/>
    </source>
</evidence>
<evidence type="ECO:0000256" key="3">
    <source>
        <dbReference type="ARBA" id="ARBA00023134"/>
    </source>
</evidence>
<dbReference type="InterPro" id="IPR045061">
    <property type="entry name" value="FtsZ/CetZ"/>
</dbReference>
<accession>A0A6I2V0Y3</accession>
<dbReference type="Pfam" id="PF00091">
    <property type="entry name" value="Tubulin"/>
    <property type="match status" value="1"/>
</dbReference>
<keyword evidence="5" id="KW-0963">Cytoplasm</keyword>
<keyword evidence="2 5" id="KW-0547">Nucleotide-binding</keyword>
<dbReference type="SMART" id="SM00864">
    <property type="entry name" value="Tubulin"/>
    <property type="match status" value="1"/>
</dbReference>
<comment type="subunit">
    <text evidence="5">Homodimer. Polymerizes to form a dynamic ring structure in a strictly GTP-dependent manner. Interacts directly with several other division proteins.</text>
</comment>
<comment type="function">
    <text evidence="5 7">Essential cell division protein that forms a contractile ring structure (Z ring) at the future cell division site. The regulation of the ring assembly controls the timing and the location of cell division. One of the functions of the FtsZ ring is to recruit other cell division proteins to the septum to produce a new cell wall between the dividing cells. Binds GTP and shows GTPase activity.</text>
</comment>
<sequence length="387" mass="41124">MTARETSIIKPKVKIKVFGIGGGGNSVLMRMGQHNDLDMELIAVNTDARQLQLAGQSGILCVQVGETLTHGRGTGGNVALGEQAAKNDEKQLRAAMNGADMIFITAGMGGGTGTGAAPVVAKLARDMGVLSVGVVTVPFGFEGARKKRTAMEGVERMRSEMDALIAVKNDNLQKLPENRRMSLVTAFQCADKILNQAISCVAELILTTGVINVDFADVTTIFRQSENSDALLGIGRSRRSALEAVQQAAESPLIDKGLKGARGVILNLTGDETLSLFDVDEASRYIAEHTDPEVNIILGTVISEAMDGEIQATIIATDFADRDAFQTPAGQGEGRRSTDKSFSLEAPSFMSGAKPSMSDAERSEPAGSRAFAIPAFRLTRPDRNHEK</sequence>
<feature type="domain" description="Tubulin/FtsZ GTPase" evidence="9">
    <location>
        <begin position="14"/>
        <end position="209"/>
    </location>
</feature>
<dbReference type="GO" id="GO:0051258">
    <property type="term" value="P:protein polymerization"/>
    <property type="evidence" value="ECO:0007669"/>
    <property type="project" value="UniProtKB-UniRule"/>
</dbReference>
<evidence type="ECO:0000259" key="10">
    <source>
        <dbReference type="SMART" id="SM00865"/>
    </source>
</evidence>
<evidence type="ECO:0000256" key="7">
    <source>
        <dbReference type="RuleBase" id="RU000631"/>
    </source>
</evidence>
<dbReference type="PANTHER" id="PTHR30314">
    <property type="entry name" value="CELL DIVISION PROTEIN FTSZ-RELATED"/>
    <property type="match status" value="1"/>
</dbReference>
<comment type="caution">
    <text evidence="5">Lacks conserved residue(s) required for the propagation of feature annotation.</text>
</comment>
<dbReference type="SUPFAM" id="SSF55307">
    <property type="entry name" value="Tubulin C-terminal domain-like"/>
    <property type="match status" value="1"/>
</dbReference>
<name>A0A6I2V0Y3_9FIRM</name>
<dbReference type="InterPro" id="IPR024757">
    <property type="entry name" value="FtsZ_C"/>
</dbReference>
<evidence type="ECO:0000259" key="9">
    <source>
        <dbReference type="SMART" id="SM00864"/>
    </source>
</evidence>
<feature type="binding site" evidence="5">
    <location>
        <position position="146"/>
    </location>
    <ligand>
        <name>GTP</name>
        <dbReference type="ChEBI" id="CHEBI:37565"/>
    </ligand>
</feature>
<feature type="binding site" evidence="5">
    <location>
        <begin position="111"/>
        <end position="113"/>
    </location>
    <ligand>
        <name>GTP</name>
        <dbReference type="ChEBI" id="CHEBI:37565"/>
    </ligand>
</feature>
<dbReference type="PROSITE" id="PS01135">
    <property type="entry name" value="FTSZ_2"/>
    <property type="match status" value="1"/>
</dbReference>
<evidence type="ECO:0000256" key="4">
    <source>
        <dbReference type="ARBA" id="ARBA00023210"/>
    </source>
</evidence>
<feature type="binding site" evidence="5">
    <location>
        <position position="142"/>
    </location>
    <ligand>
        <name>GTP</name>
        <dbReference type="ChEBI" id="CHEBI:37565"/>
    </ligand>
</feature>
<dbReference type="AlphaFoldDB" id="A0A6I2V0Y3"/>
<evidence type="ECO:0000256" key="6">
    <source>
        <dbReference type="NCBIfam" id="TIGR00065"/>
    </source>
</evidence>
<comment type="caution">
    <text evidence="11">The sequence shown here is derived from an EMBL/GenBank/DDBJ whole genome shotgun (WGS) entry which is preliminary data.</text>
</comment>
<dbReference type="InterPro" id="IPR003008">
    <property type="entry name" value="Tubulin_FtsZ_GTPase"/>
</dbReference>
<keyword evidence="5 7" id="KW-0132">Cell division</keyword>
<proteinExistence type="inferred from homology"/>
<dbReference type="PANTHER" id="PTHR30314:SF3">
    <property type="entry name" value="MITOCHONDRIAL DIVISION PROTEIN FSZA"/>
    <property type="match status" value="1"/>
</dbReference>
<dbReference type="GO" id="GO:0003924">
    <property type="term" value="F:GTPase activity"/>
    <property type="evidence" value="ECO:0007669"/>
    <property type="project" value="UniProtKB-UniRule"/>
</dbReference>
<feature type="region of interest" description="Disordered" evidence="8">
    <location>
        <begin position="325"/>
        <end position="387"/>
    </location>
</feature>
<evidence type="ECO:0000313" key="11">
    <source>
        <dbReference type="EMBL" id="MSV25122.1"/>
    </source>
</evidence>
<dbReference type="InterPro" id="IPR018316">
    <property type="entry name" value="Tubulin/FtsZ_2-layer-sand-dom"/>
</dbReference>
<keyword evidence="3 5" id="KW-0342">GTP-binding</keyword>
<dbReference type="CDD" id="cd02201">
    <property type="entry name" value="FtsZ_type1"/>
    <property type="match status" value="1"/>
</dbReference>
<dbReference type="Proteomes" id="UP000430222">
    <property type="component" value="Unassembled WGS sequence"/>
</dbReference>
<dbReference type="NCBIfam" id="TIGR00065">
    <property type="entry name" value="ftsZ"/>
    <property type="match status" value="1"/>
</dbReference>
<dbReference type="InterPro" id="IPR000158">
    <property type="entry name" value="Cell_div_FtsZ"/>
</dbReference>
<keyword evidence="12" id="KW-1185">Reference proteome</keyword>
<comment type="subcellular location">
    <subcellularLocation>
        <location evidence="5">Cytoplasm</location>
    </subcellularLocation>
    <text evidence="5">Assembles at midcell at the inner surface of the cytoplasmic membrane.</text>
</comment>
<dbReference type="PRINTS" id="PR00423">
    <property type="entry name" value="CELLDVISFTSZ"/>
</dbReference>
<feature type="binding site" evidence="5">
    <location>
        <position position="191"/>
    </location>
    <ligand>
        <name>GTP</name>
        <dbReference type="ChEBI" id="CHEBI:37565"/>
    </ligand>
</feature>
<dbReference type="GO" id="GO:0005525">
    <property type="term" value="F:GTP binding"/>
    <property type="evidence" value="ECO:0007669"/>
    <property type="project" value="UniProtKB-UniRule"/>
</dbReference>
<gene>
    <name evidence="5 11" type="primary">ftsZ</name>
    <name evidence="11" type="ORF">FYJ78_07985</name>
</gene>
<dbReference type="SMART" id="SM00865">
    <property type="entry name" value="Tubulin_C"/>
    <property type="match status" value="1"/>
</dbReference>
<dbReference type="SUPFAM" id="SSF52490">
    <property type="entry name" value="Tubulin nucleotide-binding domain-like"/>
    <property type="match status" value="1"/>
</dbReference>
<reference evidence="11 12" key="1">
    <citation type="submission" date="2019-08" db="EMBL/GenBank/DDBJ databases">
        <title>In-depth cultivation of the pig gut microbiome towards novel bacterial diversity and tailored functional studies.</title>
        <authorList>
            <person name="Wylensek D."/>
            <person name="Hitch T.C.A."/>
            <person name="Clavel T."/>
        </authorList>
    </citation>
    <scope>NUCLEOTIDE SEQUENCE [LARGE SCALE GENOMIC DNA]</scope>
    <source>
        <strain evidence="12">WCA-380-WT-3B3</strain>
    </source>
</reference>
<evidence type="ECO:0000256" key="8">
    <source>
        <dbReference type="SAM" id="MobiDB-lite"/>
    </source>
</evidence>
<dbReference type="GO" id="GO:0043093">
    <property type="term" value="P:FtsZ-dependent cytokinesis"/>
    <property type="evidence" value="ECO:0007669"/>
    <property type="project" value="UniProtKB-UniRule"/>
</dbReference>
<dbReference type="InterPro" id="IPR036525">
    <property type="entry name" value="Tubulin/FtsZ_GTPase_sf"/>
</dbReference>
<organism evidence="11 12">
    <name type="scientific">Selenomonas montiformis</name>
    <dbReference type="NCBI Taxonomy" id="2652285"/>
    <lineage>
        <taxon>Bacteria</taxon>
        <taxon>Bacillati</taxon>
        <taxon>Bacillota</taxon>
        <taxon>Negativicutes</taxon>
        <taxon>Selenomonadales</taxon>
        <taxon>Selenomonadaceae</taxon>
        <taxon>Selenomonas</taxon>
    </lineage>
</organism>
<dbReference type="HAMAP" id="MF_00909">
    <property type="entry name" value="FtsZ"/>
    <property type="match status" value="1"/>
</dbReference>
<dbReference type="GO" id="GO:0032153">
    <property type="term" value="C:cell division site"/>
    <property type="evidence" value="ECO:0007669"/>
    <property type="project" value="UniProtKB-UniRule"/>
</dbReference>
<dbReference type="Gene3D" id="3.40.50.1440">
    <property type="entry name" value="Tubulin/FtsZ, GTPase domain"/>
    <property type="match status" value="1"/>
</dbReference>
<dbReference type="GO" id="GO:0000917">
    <property type="term" value="P:division septum assembly"/>
    <property type="evidence" value="ECO:0007669"/>
    <property type="project" value="UniProtKB-KW"/>
</dbReference>
<evidence type="ECO:0000313" key="12">
    <source>
        <dbReference type="Proteomes" id="UP000430222"/>
    </source>
</evidence>
<dbReference type="EMBL" id="VUNL01000008">
    <property type="protein sequence ID" value="MSV25122.1"/>
    <property type="molecule type" value="Genomic_DNA"/>
</dbReference>
<feature type="domain" description="Tubulin/FtsZ 2-layer sandwich" evidence="10">
    <location>
        <begin position="211"/>
        <end position="328"/>
    </location>
</feature>
<dbReference type="Pfam" id="PF12327">
    <property type="entry name" value="FtsZ_C"/>
    <property type="match status" value="1"/>
</dbReference>
<dbReference type="Gene3D" id="3.30.1330.20">
    <property type="entry name" value="Tubulin/FtsZ, C-terminal domain"/>
    <property type="match status" value="1"/>
</dbReference>
<dbReference type="InterPro" id="IPR008280">
    <property type="entry name" value="Tub_FtsZ_C"/>
</dbReference>
<comment type="similarity">
    <text evidence="1 5 7">Belongs to the FtsZ family.</text>
</comment>
<evidence type="ECO:0000256" key="2">
    <source>
        <dbReference type="ARBA" id="ARBA00022741"/>
    </source>
</evidence>
<dbReference type="GO" id="GO:0005737">
    <property type="term" value="C:cytoplasm"/>
    <property type="evidence" value="ECO:0007669"/>
    <property type="project" value="UniProtKB-SubCell"/>
</dbReference>
<dbReference type="InterPro" id="IPR037103">
    <property type="entry name" value="Tubulin/FtsZ-like_C"/>
</dbReference>